<reference evidence="12" key="3">
    <citation type="submission" date="2025-09" db="UniProtKB">
        <authorList>
            <consortium name="Ensembl"/>
        </authorList>
    </citation>
    <scope>IDENTIFICATION</scope>
</reference>
<dbReference type="GO" id="GO:0004252">
    <property type="term" value="F:serine-type endopeptidase activity"/>
    <property type="evidence" value="ECO:0007669"/>
    <property type="project" value="TreeGrafter"/>
</dbReference>
<accession>A0A672ZKK8</accession>
<keyword evidence="3 10" id="KW-0732">Signal</keyword>
<feature type="disulfide bond" evidence="8">
    <location>
        <begin position="198"/>
        <end position="208"/>
    </location>
</feature>
<evidence type="ECO:0000256" key="2">
    <source>
        <dbReference type="ARBA" id="ARBA00022525"/>
    </source>
</evidence>
<comment type="caution">
    <text evidence="8">Lacks conserved residue(s) required for the propagation of feature annotation.</text>
</comment>
<evidence type="ECO:0000256" key="1">
    <source>
        <dbReference type="ARBA" id="ARBA00004613"/>
    </source>
</evidence>
<evidence type="ECO:0000256" key="3">
    <source>
        <dbReference type="ARBA" id="ARBA00022729"/>
    </source>
</evidence>
<gene>
    <name evidence="12" type="primary">LOC115415547</name>
</gene>
<dbReference type="Gene3D" id="2.60.40.10">
    <property type="entry name" value="Immunoglobulins"/>
    <property type="match status" value="1"/>
</dbReference>
<dbReference type="InterPro" id="IPR036179">
    <property type="entry name" value="Ig-like_dom_sf"/>
</dbReference>
<dbReference type="SUPFAM" id="SSF48726">
    <property type="entry name" value="Immunoglobulin"/>
    <property type="match status" value="1"/>
</dbReference>
<dbReference type="PANTHER" id="PTHR48071:SF15">
    <property type="entry name" value="SRCR DOMAIN-CONTAINING PROTEIN"/>
    <property type="match status" value="1"/>
</dbReference>
<dbReference type="Proteomes" id="UP000472271">
    <property type="component" value="Chromosome 24"/>
</dbReference>
<dbReference type="SMART" id="SM00202">
    <property type="entry name" value="SR"/>
    <property type="match status" value="2"/>
</dbReference>
<name>A0A672ZKK8_9TELE</name>
<dbReference type="FunFam" id="3.10.250.10:FF:000013">
    <property type="entry name" value="CD163 molecule like 1"/>
    <property type="match status" value="1"/>
</dbReference>
<dbReference type="GO" id="GO:0005615">
    <property type="term" value="C:extracellular space"/>
    <property type="evidence" value="ECO:0007669"/>
    <property type="project" value="TreeGrafter"/>
</dbReference>
<dbReference type="GO" id="GO:0005886">
    <property type="term" value="C:plasma membrane"/>
    <property type="evidence" value="ECO:0007669"/>
    <property type="project" value="TreeGrafter"/>
</dbReference>
<dbReference type="Ensembl" id="ENSSORT00005017842.1">
    <property type="protein sequence ID" value="ENSSORP00005017324.1"/>
    <property type="gene ID" value="ENSSORG00005008674.1"/>
</dbReference>
<keyword evidence="13" id="KW-1185">Reference proteome</keyword>
<feature type="transmembrane region" description="Helical" evidence="9">
    <location>
        <begin position="441"/>
        <end position="463"/>
    </location>
</feature>
<evidence type="ECO:0000256" key="9">
    <source>
        <dbReference type="SAM" id="Phobius"/>
    </source>
</evidence>
<dbReference type="InParanoid" id="A0A672ZKK8"/>
<evidence type="ECO:0000256" key="6">
    <source>
        <dbReference type="ARBA" id="ARBA00023180"/>
    </source>
</evidence>
<evidence type="ECO:0000313" key="12">
    <source>
        <dbReference type="Ensembl" id="ENSSORP00005017324.1"/>
    </source>
</evidence>
<dbReference type="Pfam" id="PF00047">
    <property type="entry name" value="ig"/>
    <property type="match status" value="1"/>
</dbReference>
<dbReference type="Pfam" id="PF00530">
    <property type="entry name" value="SRCR"/>
    <property type="match status" value="2"/>
</dbReference>
<feature type="disulfide bond" evidence="8">
    <location>
        <begin position="301"/>
        <end position="311"/>
    </location>
</feature>
<evidence type="ECO:0000256" key="7">
    <source>
        <dbReference type="ARBA" id="ARBA00023319"/>
    </source>
</evidence>
<dbReference type="InterPro" id="IPR013783">
    <property type="entry name" value="Ig-like_fold"/>
</dbReference>
<proteinExistence type="predicted"/>
<keyword evidence="7" id="KW-0393">Immunoglobulin domain</keyword>
<dbReference type="Gene3D" id="3.10.250.10">
    <property type="entry name" value="SRCR-like domain"/>
    <property type="match status" value="3"/>
</dbReference>
<dbReference type="PANTHER" id="PTHR48071">
    <property type="entry name" value="SRCR DOMAIN-CONTAINING PROTEIN"/>
    <property type="match status" value="1"/>
</dbReference>
<feature type="chain" id="PRO_5025653063" description="SRCR domain-containing protein" evidence="10">
    <location>
        <begin position="24"/>
        <end position="478"/>
    </location>
</feature>
<dbReference type="InterPro" id="IPR013151">
    <property type="entry name" value="Immunoglobulin_dom"/>
</dbReference>
<evidence type="ECO:0000256" key="5">
    <source>
        <dbReference type="ARBA" id="ARBA00023157"/>
    </source>
</evidence>
<feature type="domain" description="SRCR" evidence="11">
    <location>
        <begin position="232"/>
        <end position="329"/>
    </location>
</feature>
<keyword evidence="5 8" id="KW-1015">Disulfide bond</keyword>
<keyword evidence="9" id="KW-0472">Membrane</keyword>
<dbReference type="InterPro" id="IPR001190">
    <property type="entry name" value="SRCR"/>
</dbReference>
<comment type="subcellular location">
    <subcellularLocation>
        <location evidence="1">Secreted</location>
    </subcellularLocation>
</comment>
<evidence type="ECO:0000313" key="13">
    <source>
        <dbReference type="Proteomes" id="UP000472271"/>
    </source>
</evidence>
<keyword evidence="6" id="KW-0325">Glycoprotein</keyword>
<feature type="signal peptide" evidence="10">
    <location>
        <begin position="1"/>
        <end position="23"/>
    </location>
</feature>
<evidence type="ECO:0000259" key="11">
    <source>
        <dbReference type="PROSITE" id="PS50287"/>
    </source>
</evidence>
<organism evidence="12 13">
    <name type="scientific">Sphaeramia orbicularis</name>
    <name type="common">orbiculate cardinalfish</name>
    <dbReference type="NCBI Taxonomy" id="375764"/>
    <lineage>
        <taxon>Eukaryota</taxon>
        <taxon>Metazoa</taxon>
        <taxon>Chordata</taxon>
        <taxon>Craniata</taxon>
        <taxon>Vertebrata</taxon>
        <taxon>Euteleostomi</taxon>
        <taxon>Actinopterygii</taxon>
        <taxon>Neopterygii</taxon>
        <taxon>Teleostei</taxon>
        <taxon>Neoteleostei</taxon>
        <taxon>Acanthomorphata</taxon>
        <taxon>Gobiaria</taxon>
        <taxon>Kurtiformes</taxon>
        <taxon>Apogonoidei</taxon>
        <taxon>Apogonidae</taxon>
        <taxon>Apogoninae</taxon>
        <taxon>Sphaeramia</taxon>
    </lineage>
</organism>
<keyword evidence="4" id="KW-0677">Repeat</keyword>
<keyword evidence="9" id="KW-1133">Transmembrane helix</keyword>
<reference evidence="12" key="2">
    <citation type="submission" date="2025-08" db="UniProtKB">
        <authorList>
            <consortium name="Ensembl"/>
        </authorList>
    </citation>
    <scope>IDENTIFICATION</scope>
</reference>
<keyword evidence="2" id="KW-0964">Secreted</keyword>
<dbReference type="GO" id="GO:0031638">
    <property type="term" value="P:zymogen activation"/>
    <property type="evidence" value="ECO:0007669"/>
    <property type="project" value="TreeGrafter"/>
</dbReference>
<dbReference type="AlphaFoldDB" id="A0A672ZKK8"/>
<evidence type="ECO:0000256" key="4">
    <source>
        <dbReference type="ARBA" id="ARBA00022737"/>
    </source>
</evidence>
<evidence type="ECO:0000256" key="8">
    <source>
        <dbReference type="PROSITE-ProRule" id="PRU00196"/>
    </source>
</evidence>
<dbReference type="PRINTS" id="PR00258">
    <property type="entry name" value="SPERACTRCPTR"/>
</dbReference>
<feature type="domain" description="SRCR" evidence="11">
    <location>
        <begin position="130"/>
        <end position="229"/>
    </location>
</feature>
<dbReference type="SUPFAM" id="SSF56487">
    <property type="entry name" value="SRCR-like"/>
    <property type="match status" value="3"/>
</dbReference>
<dbReference type="PROSITE" id="PS50287">
    <property type="entry name" value="SRCR_2"/>
    <property type="match status" value="3"/>
</dbReference>
<sequence>MDHTLRIISMSFSMSLWIQGLLSENGNISTESVHFRLVGGASRCHGDMEMKQQDENWKPVEGLYWYRKLGNRVCAELDCGSAVSVRRRWGGSEIDCWSIRPLCDEPSLSDCFTSETRLYSHLELKCSDSVRLVHGSSLCSGRLEVRSNQSWSSVCEEDLNLKDAEVVCRELGCGAPSVLQGGLYGEGEAPVWTSELQCEGREAAVLDCRRSSSAGKTCSPKTAVGLTCTGGVRLVGQLSRCAGALEIQHQGQWRPAGDPYELWDLKSGSAVCQHLNCGSAVSVKRRKNAPSRPKWWISVPCVRLTSGLRDCVELDDPFNHSSAVDVMCSDLLLQPNISLSEGVFGVYQQGFRVLIGSNFTITCSVQPQYPGGSFQLISNTEEPLNLTLPAVNHSAHFLLTDMGYAHRGDYTCVYHVNAFNHSLSSQSPALYLTVGDLVTNLIIRMVVVPLLLIIGNISLYFYCRASGGHLRLKARNTG</sequence>
<protein>
    <recommendedName>
        <fullName evidence="11">SRCR domain-containing protein</fullName>
    </recommendedName>
</protein>
<feature type="domain" description="SRCR" evidence="11">
    <location>
        <begin position="35"/>
        <end position="135"/>
    </location>
</feature>
<dbReference type="InterPro" id="IPR036772">
    <property type="entry name" value="SRCR-like_dom_sf"/>
</dbReference>
<keyword evidence="9" id="KW-0812">Transmembrane</keyword>
<evidence type="ECO:0000256" key="10">
    <source>
        <dbReference type="SAM" id="SignalP"/>
    </source>
</evidence>
<reference evidence="12" key="1">
    <citation type="submission" date="2019-06" db="EMBL/GenBank/DDBJ databases">
        <authorList>
            <consortium name="Wellcome Sanger Institute Data Sharing"/>
        </authorList>
    </citation>
    <scope>NUCLEOTIDE SEQUENCE [LARGE SCALE GENOMIC DNA]</scope>
</reference>